<evidence type="ECO:0000313" key="4">
    <source>
        <dbReference type="Proteomes" id="UP000548326"/>
    </source>
</evidence>
<protein>
    <submittedName>
        <fullName evidence="2">Uncharacterized protein</fullName>
    </submittedName>
</protein>
<accession>A0A1N6SEW5</accession>
<organism evidence="2 4">
    <name type="scientific">Mucilaginibacter lappiensis</name>
    <dbReference type="NCBI Taxonomy" id="354630"/>
    <lineage>
        <taxon>Bacteria</taxon>
        <taxon>Pseudomonadati</taxon>
        <taxon>Bacteroidota</taxon>
        <taxon>Sphingobacteriia</taxon>
        <taxon>Sphingobacteriales</taxon>
        <taxon>Sphingobacteriaceae</taxon>
        <taxon>Mucilaginibacter</taxon>
    </lineage>
</organism>
<reference evidence="3 4" key="1">
    <citation type="submission" date="2020-08" db="EMBL/GenBank/DDBJ databases">
        <title>Genomic Encyclopedia of Type Strains, Phase IV (KMG-V): Genome sequencing to study the core and pangenomes of soil and plant-associated prokaryotes.</title>
        <authorList>
            <person name="Whitman W."/>
        </authorList>
    </citation>
    <scope>NUCLEOTIDE SEQUENCE [LARGE SCALE GENOMIC DNA]</scope>
    <source>
        <strain evidence="1 3">ANJLi2</strain>
        <strain evidence="2 4">MP601</strain>
    </source>
</reference>
<sequence length="43" mass="4787">MLSTVEAWWGGLCALPFDGAQGDSPSFVILLISFQFFEIIDHQ</sequence>
<gene>
    <name evidence="2" type="ORF">HDF22_004141</name>
    <name evidence="1" type="ORF">HDF23_001123</name>
</gene>
<keyword evidence="3" id="KW-1185">Reference proteome</keyword>
<dbReference type="AlphaFoldDB" id="A0A1N6SEW5"/>
<comment type="caution">
    <text evidence="2">The sequence shown here is derived from an EMBL/GenBank/DDBJ whole genome shotgun (WGS) entry which is preliminary data.</text>
</comment>
<proteinExistence type="predicted"/>
<dbReference type="Proteomes" id="UP000548326">
    <property type="component" value="Unassembled WGS sequence"/>
</dbReference>
<name>A0A1N6SEW5_9SPHI</name>
<evidence type="ECO:0000313" key="1">
    <source>
        <dbReference type="EMBL" id="MBB6108388.1"/>
    </source>
</evidence>
<evidence type="ECO:0000313" key="3">
    <source>
        <dbReference type="Proteomes" id="UP000541583"/>
    </source>
</evidence>
<dbReference type="Proteomes" id="UP000541583">
    <property type="component" value="Unassembled WGS sequence"/>
</dbReference>
<dbReference type="EMBL" id="JACHCA010000012">
    <property type="protein sequence ID" value="MBB6130004.1"/>
    <property type="molecule type" value="Genomic_DNA"/>
</dbReference>
<evidence type="ECO:0000313" key="2">
    <source>
        <dbReference type="EMBL" id="MBB6130004.1"/>
    </source>
</evidence>
<dbReference type="EMBL" id="JACHCB010000002">
    <property type="protein sequence ID" value="MBB6108388.1"/>
    <property type="molecule type" value="Genomic_DNA"/>
</dbReference>